<accession>A0ABV6B5Z4</accession>
<dbReference type="PANTHER" id="PTHR34297">
    <property type="entry name" value="HYPOTHETICAL CYTOSOLIC PROTEIN-RELATED"/>
    <property type="match status" value="1"/>
</dbReference>
<evidence type="ECO:0000313" key="2">
    <source>
        <dbReference type="EMBL" id="MFB9995189.1"/>
    </source>
</evidence>
<comment type="similarity">
    <text evidence="1">Belongs to the asp23 family.</text>
</comment>
<dbReference type="InterPro" id="IPR005531">
    <property type="entry name" value="Asp23"/>
</dbReference>
<organism evidence="2 3">
    <name type="scientific">Deinococcus oregonensis</name>
    <dbReference type="NCBI Taxonomy" id="1805970"/>
    <lineage>
        <taxon>Bacteria</taxon>
        <taxon>Thermotogati</taxon>
        <taxon>Deinococcota</taxon>
        <taxon>Deinococci</taxon>
        <taxon>Deinococcales</taxon>
        <taxon>Deinococcaceae</taxon>
        <taxon>Deinococcus</taxon>
    </lineage>
</organism>
<gene>
    <name evidence="2" type="ORF">ACFFLM_24900</name>
</gene>
<name>A0ABV6B5Z4_9DEIO</name>
<sequence length="123" mass="13083">MANNTPQPSQPEVEISRNVLTDIAQATLEGIEGIEVAYASLNVGEVLRNQGNPRRPRALKVTREGQAVTVDVGLNIEFGRNLTGLAAQAQRAVCENVELMTGLKVKAVNVTVLDVTLPKGGHA</sequence>
<protein>
    <submittedName>
        <fullName evidence="2">Asp23/Gls24 family envelope stress response protein</fullName>
    </submittedName>
</protein>
<reference evidence="2 3" key="1">
    <citation type="submission" date="2024-09" db="EMBL/GenBank/DDBJ databases">
        <authorList>
            <person name="Sun Q."/>
            <person name="Mori K."/>
        </authorList>
    </citation>
    <scope>NUCLEOTIDE SEQUENCE [LARGE SCALE GENOMIC DNA]</scope>
    <source>
        <strain evidence="2 3">JCM 13503</strain>
    </source>
</reference>
<evidence type="ECO:0000313" key="3">
    <source>
        <dbReference type="Proteomes" id="UP001589733"/>
    </source>
</evidence>
<dbReference type="RefSeq" id="WP_380016883.1">
    <property type="nucleotide sequence ID" value="NZ_JBHLYR010000084.1"/>
</dbReference>
<dbReference type="Proteomes" id="UP001589733">
    <property type="component" value="Unassembled WGS sequence"/>
</dbReference>
<dbReference type="PANTHER" id="PTHR34297:SF1">
    <property type="entry name" value="ASP23_GLS24 FAMILY ENVELOPE STRESS RESPONSE PROTEIN"/>
    <property type="match status" value="1"/>
</dbReference>
<dbReference type="Pfam" id="PF03780">
    <property type="entry name" value="Asp23"/>
    <property type="match status" value="1"/>
</dbReference>
<dbReference type="EMBL" id="JBHLYR010000084">
    <property type="protein sequence ID" value="MFB9995189.1"/>
    <property type="molecule type" value="Genomic_DNA"/>
</dbReference>
<evidence type="ECO:0000256" key="1">
    <source>
        <dbReference type="ARBA" id="ARBA00005721"/>
    </source>
</evidence>
<proteinExistence type="inferred from homology"/>
<keyword evidence="3" id="KW-1185">Reference proteome</keyword>
<comment type="caution">
    <text evidence="2">The sequence shown here is derived from an EMBL/GenBank/DDBJ whole genome shotgun (WGS) entry which is preliminary data.</text>
</comment>